<gene>
    <name evidence="16" type="ORF">FisN_12Hh247</name>
</gene>
<dbReference type="OrthoDB" id="6778822at2759"/>
<dbReference type="Gene3D" id="3.30.200.20">
    <property type="entry name" value="Phosphorylase Kinase, domain 1"/>
    <property type="match status" value="1"/>
</dbReference>
<evidence type="ECO:0000259" key="14">
    <source>
        <dbReference type="PROSITE" id="PS50011"/>
    </source>
</evidence>
<dbReference type="InterPro" id="IPR016135">
    <property type="entry name" value="UBQ-conjugating_enzyme/RWD"/>
</dbReference>
<dbReference type="InterPro" id="IPR017441">
    <property type="entry name" value="Protein_kinase_ATP_BS"/>
</dbReference>
<dbReference type="InterPro" id="IPR011009">
    <property type="entry name" value="Kinase-like_dom_sf"/>
</dbReference>
<sequence length="1734" mass="192898">MSGFFGVLQDSDTDDDSLSRHSTEEHLQKPTSQLSSSKIVSGSGMSSTVHMPGPTSKTNLHIPSHEDLSVSRADEITVLEAVYGEEFRCVEGVWGCKRLEVDVSPPDVPAAQIGCKICLSIQLGKQYPYVAPAIECRNIKGLSKEEQAELMSQLQARATELAETGSVMMIELVQVAEDFLVLHNRDPTMSAWEQMKAREALEKEKEEKEREEINRLMNETARHAMETFSPSNSKTNKVSFAKPLVSSDVEKELLRQKEALDAALKQRRGQRAMSISSNEEEVVVYDDEDELEFDDDDGYVAPSASRYQSDFVELGILGRGGGGEVVKVRNRLDRRIYAIKKIILESESGRFANHAALQNRKLRREVTTISRMTHKHIVRYYQAWMEGSKATPEETVGEPVKSAEEESDDDSSNGSSSGWWTNSPVENHLLRHLGKPPLVMGSRSNDSDGLESDNSIDSQERKLSLEKSALDKHSDSMVNLLENEIDHGINSPLLSGLGFQNNAYDTLLHQTSKKKNWSESDSEGWDHSSVKVGAGDGQTILYIQMEFCSTTLRKLIDDGDVLSMEENGVWRLARQMLEALIYIHGQNIIHRDLKPGNVFLDHDQNIRLGDFGLATKHRDKGGGDESKQLDSDNIYDDIEDISRLIGDPMVPSGGTSGFSIEESMTGGVGTTFYRAQERVLSSGKGEASYTVQADIFSFGIILFEMFHPPFQTYMERAETLTKLRGDHASRLSSGSPRTMASSDFRALAEDRFPPLFLSSTTEQCQRIILWCLEREPKNRPSAEDLLASELLPRKIELERRYLEEALELLTTSQSESYLQIIDALFARHQADVVDATFDTDVAVQASTRTDLTEDLMRAISDIRMGAVEIASLRTLAMNPCSFLAATYSLKRSRQAGKVGGFGKGIGMKRSTQRTAGIFSMRAATSAAIAGTIDGVLGSDPFVVETVCEKLKAVFHMHGASRLQNPLLRPRANHSSGINSTGGPAEVLNSRGAVLSLPEDLTVSFARAVSRGGSATSNLKRYDIDRVYHKSIAGGHPRESLEASFDIIHENIDSDLLESEVIMVIAQAIAFLPSYRITTVPIDKEPEAPIPWYLRLNHTRLADCILDLCQIPLKDNIRRSCLHILTKFTSPTPRLLLLTHIEKQDERRNRIERISSTLDELVKRQGMPKTSADRFLTFVSKCVPFHLDINTSIEMLKQGLSELRKIEPKVADPKRLKRFEDAAKSLKSVKNLVESLEKMHIGPLLFGKKAEGGHSSIRRPLFIAFDLGLRQRRKYYHGGSIFQAIILPENYFSSPCDPEEHHDNLGTRVAEGGHYSDLVRRFRPPGNFASGTVSHYTSAPIPVCVGVRFFVGKFVEFIYIDATMLGRQDGNQSSNENRNGDADNQNFDLLRRSLGHPLNFSRSVHCVVASVHGLDSGGQHERAIVAARLWAESVSAEYLSQSSVMLSLVRRVGSSSEDSGESDWSLTELHGVCALLKIPFIVVVQPHLLRDKGSVRLRQVTIDPGQANNINERLVALDELAPLILGAVMNSDSPEDTALNFTPYKSRESRTRPIQTASVKCIYIDNDTYYGVEREISKTETPKSCLKIMKTIALSAESFIKGMQDSSRLAAMGVPTIPVFALADVSFWVLRDFGTALMRRERKEQSAVGACNEIIERHGAKHKRSLKTLGLAIDNFMRRHGLWGHGPGSDQSNFESSALVTILLYSKVDDRFDMVTLSCTNKNEKMATTQGSRRR</sequence>
<evidence type="ECO:0000256" key="1">
    <source>
        <dbReference type="ARBA" id="ARBA00012513"/>
    </source>
</evidence>
<evidence type="ECO:0000313" key="16">
    <source>
        <dbReference type="EMBL" id="GAX23673.1"/>
    </source>
</evidence>
<dbReference type="CDD" id="cd23823">
    <property type="entry name" value="RWD_GCN2"/>
    <property type="match status" value="1"/>
</dbReference>
<dbReference type="SUPFAM" id="SSF56112">
    <property type="entry name" value="Protein kinase-like (PK-like)"/>
    <property type="match status" value="1"/>
</dbReference>
<evidence type="ECO:0000256" key="8">
    <source>
        <dbReference type="ARBA" id="ARBA00037982"/>
    </source>
</evidence>
<comment type="catalytic activity">
    <reaction evidence="9">
        <text>L-threonyl-[protein] + ATP = O-phospho-L-threonyl-[protein] + ADP + H(+)</text>
        <dbReference type="Rhea" id="RHEA:46608"/>
        <dbReference type="Rhea" id="RHEA-COMP:11060"/>
        <dbReference type="Rhea" id="RHEA-COMP:11605"/>
        <dbReference type="ChEBI" id="CHEBI:15378"/>
        <dbReference type="ChEBI" id="CHEBI:30013"/>
        <dbReference type="ChEBI" id="CHEBI:30616"/>
        <dbReference type="ChEBI" id="CHEBI:61977"/>
        <dbReference type="ChEBI" id="CHEBI:456216"/>
        <dbReference type="EC" id="2.7.11.1"/>
    </reaction>
</comment>
<evidence type="ECO:0000256" key="12">
    <source>
        <dbReference type="SAM" id="Coils"/>
    </source>
</evidence>
<evidence type="ECO:0000256" key="13">
    <source>
        <dbReference type="SAM" id="MobiDB-lite"/>
    </source>
</evidence>
<comment type="similarity">
    <text evidence="8">Belongs to the protein kinase superfamily. Ser/Thr protein kinase family. GCN2 subfamily.</text>
</comment>
<comment type="catalytic activity">
    <reaction evidence="10">
        <text>L-seryl-[protein] + ATP = O-phospho-L-seryl-[protein] + ADP + H(+)</text>
        <dbReference type="Rhea" id="RHEA:17989"/>
        <dbReference type="Rhea" id="RHEA-COMP:9863"/>
        <dbReference type="Rhea" id="RHEA-COMP:11604"/>
        <dbReference type="ChEBI" id="CHEBI:15378"/>
        <dbReference type="ChEBI" id="CHEBI:29999"/>
        <dbReference type="ChEBI" id="CHEBI:30616"/>
        <dbReference type="ChEBI" id="CHEBI:83421"/>
        <dbReference type="ChEBI" id="CHEBI:456216"/>
        <dbReference type="EC" id="2.7.11.1"/>
    </reaction>
</comment>
<dbReference type="PANTHER" id="PTHR11042:SF136">
    <property type="entry name" value="EIF-2-ALPHA KINASE GCN2"/>
    <property type="match status" value="1"/>
</dbReference>
<feature type="binding site" evidence="11">
    <location>
        <position position="341"/>
    </location>
    <ligand>
        <name>ATP</name>
        <dbReference type="ChEBI" id="CHEBI:30616"/>
    </ligand>
</feature>
<dbReference type="InterPro" id="IPR008271">
    <property type="entry name" value="Ser/Thr_kinase_AS"/>
</dbReference>
<feature type="domain" description="RWD" evidence="15">
    <location>
        <begin position="74"/>
        <end position="183"/>
    </location>
</feature>
<dbReference type="InParanoid" id="A0A1Z5KBK1"/>
<keyword evidence="2" id="KW-0723">Serine/threonine-protein kinase</keyword>
<dbReference type="GO" id="GO:0106310">
    <property type="term" value="F:protein serine kinase activity"/>
    <property type="evidence" value="ECO:0007669"/>
    <property type="project" value="RHEA"/>
</dbReference>
<dbReference type="GO" id="GO:0017148">
    <property type="term" value="P:negative regulation of translation"/>
    <property type="evidence" value="ECO:0007669"/>
    <property type="project" value="UniProtKB-KW"/>
</dbReference>
<dbReference type="GO" id="GO:0005524">
    <property type="term" value="F:ATP binding"/>
    <property type="evidence" value="ECO:0007669"/>
    <property type="project" value="UniProtKB-UniRule"/>
</dbReference>
<dbReference type="InterPro" id="IPR006575">
    <property type="entry name" value="RWD_dom"/>
</dbReference>
<dbReference type="Proteomes" id="UP000198406">
    <property type="component" value="Unassembled WGS sequence"/>
</dbReference>
<dbReference type="InterPro" id="IPR050339">
    <property type="entry name" value="CC_SR_Kinase"/>
</dbReference>
<dbReference type="SUPFAM" id="SSF55681">
    <property type="entry name" value="Class II aaRS and biotin synthetases"/>
    <property type="match status" value="1"/>
</dbReference>
<dbReference type="InterPro" id="IPR000719">
    <property type="entry name" value="Prot_kinase_dom"/>
</dbReference>
<dbReference type="SMART" id="SM00220">
    <property type="entry name" value="S_TKc"/>
    <property type="match status" value="1"/>
</dbReference>
<evidence type="ECO:0000256" key="2">
    <source>
        <dbReference type="ARBA" id="ARBA00022527"/>
    </source>
</evidence>
<dbReference type="PROSITE" id="PS50011">
    <property type="entry name" value="PROTEIN_KINASE_DOM"/>
    <property type="match status" value="1"/>
</dbReference>
<keyword evidence="5 16" id="KW-0418">Kinase</keyword>
<dbReference type="GO" id="GO:0005829">
    <property type="term" value="C:cytosol"/>
    <property type="evidence" value="ECO:0007669"/>
    <property type="project" value="TreeGrafter"/>
</dbReference>
<dbReference type="PROSITE" id="PS00108">
    <property type="entry name" value="PROTEIN_KINASE_ST"/>
    <property type="match status" value="1"/>
</dbReference>
<evidence type="ECO:0000256" key="4">
    <source>
        <dbReference type="ARBA" id="ARBA00022741"/>
    </source>
</evidence>
<keyword evidence="4 11" id="KW-0547">Nucleotide-binding</keyword>
<dbReference type="Pfam" id="PF05773">
    <property type="entry name" value="RWD"/>
    <property type="match status" value="1"/>
</dbReference>
<reference evidence="16 17" key="1">
    <citation type="journal article" date="2015" name="Plant Cell">
        <title>Oil accumulation by the oleaginous diatom Fistulifera solaris as revealed by the genome and transcriptome.</title>
        <authorList>
            <person name="Tanaka T."/>
            <person name="Maeda Y."/>
            <person name="Veluchamy A."/>
            <person name="Tanaka M."/>
            <person name="Abida H."/>
            <person name="Marechal E."/>
            <person name="Bowler C."/>
            <person name="Muto M."/>
            <person name="Sunaga Y."/>
            <person name="Tanaka M."/>
            <person name="Yoshino T."/>
            <person name="Taniguchi T."/>
            <person name="Fukuda Y."/>
            <person name="Nemoto M."/>
            <person name="Matsumoto M."/>
            <person name="Wong P.S."/>
            <person name="Aburatani S."/>
            <person name="Fujibuchi W."/>
        </authorList>
    </citation>
    <scope>NUCLEOTIDE SEQUENCE [LARGE SCALE GENOMIC DNA]</scope>
    <source>
        <strain evidence="16 17">JPCC DA0580</strain>
    </source>
</reference>
<dbReference type="PROSITE" id="PS50908">
    <property type="entry name" value="RWD"/>
    <property type="match status" value="1"/>
</dbReference>
<feature type="coiled-coil region" evidence="12">
    <location>
        <begin position="189"/>
        <end position="223"/>
    </location>
</feature>
<name>A0A1Z5KBK1_FISSO</name>
<dbReference type="GO" id="GO:0005634">
    <property type="term" value="C:nucleus"/>
    <property type="evidence" value="ECO:0007669"/>
    <property type="project" value="TreeGrafter"/>
</dbReference>
<dbReference type="Gene3D" id="1.10.510.10">
    <property type="entry name" value="Transferase(Phosphotransferase) domain 1"/>
    <property type="match status" value="1"/>
</dbReference>
<dbReference type="Gene3D" id="3.10.110.10">
    <property type="entry name" value="Ubiquitin Conjugating Enzyme"/>
    <property type="match status" value="1"/>
</dbReference>
<evidence type="ECO:0000256" key="6">
    <source>
        <dbReference type="ARBA" id="ARBA00022840"/>
    </source>
</evidence>
<keyword evidence="17" id="KW-1185">Reference proteome</keyword>
<evidence type="ECO:0000313" key="17">
    <source>
        <dbReference type="Proteomes" id="UP000198406"/>
    </source>
</evidence>
<dbReference type="SMART" id="SM00591">
    <property type="entry name" value="RWD"/>
    <property type="match status" value="1"/>
</dbReference>
<dbReference type="GO" id="GO:0004694">
    <property type="term" value="F:eukaryotic translation initiation factor 2alpha kinase activity"/>
    <property type="evidence" value="ECO:0007669"/>
    <property type="project" value="TreeGrafter"/>
</dbReference>
<evidence type="ECO:0000256" key="11">
    <source>
        <dbReference type="PROSITE-ProRule" id="PRU10141"/>
    </source>
</evidence>
<evidence type="ECO:0000256" key="10">
    <source>
        <dbReference type="ARBA" id="ARBA00048679"/>
    </source>
</evidence>
<dbReference type="Gene3D" id="3.30.930.10">
    <property type="entry name" value="Bira Bifunctional Protein, Domain 2"/>
    <property type="match status" value="1"/>
</dbReference>
<dbReference type="PROSITE" id="PS00107">
    <property type="entry name" value="PROTEIN_KINASE_ATP"/>
    <property type="match status" value="1"/>
</dbReference>
<evidence type="ECO:0000256" key="3">
    <source>
        <dbReference type="ARBA" id="ARBA00022679"/>
    </source>
</evidence>
<feature type="region of interest" description="Disordered" evidence="13">
    <location>
        <begin position="435"/>
        <end position="463"/>
    </location>
</feature>
<evidence type="ECO:0000256" key="5">
    <source>
        <dbReference type="ARBA" id="ARBA00022777"/>
    </source>
</evidence>
<dbReference type="EMBL" id="BDSP01000203">
    <property type="protein sequence ID" value="GAX23673.1"/>
    <property type="molecule type" value="Genomic_DNA"/>
</dbReference>
<proteinExistence type="inferred from homology"/>
<dbReference type="Pfam" id="PF00069">
    <property type="entry name" value="Pkinase"/>
    <property type="match status" value="3"/>
</dbReference>
<evidence type="ECO:0000259" key="15">
    <source>
        <dbReference type="PROSITE" id="PS50908"/>
    </source>
</evidence>
<dbReference type="EC" id="2.7.11.1" evidence="1"/>
<keyword evidence="7" id="KW-0652">Protein synthesis inhibitor</keyword>
<keyword evidence="3 16" id="KW-0808">Transferase</keyword>
<protein>
    <recommendedName>
        <fullName evidence="1">non-specific serine/threonine protein kinase</fullName>
        <ecNumber evidence="1">2.7.11.1</ecNumber>
    </recommendedName>
</protein>
<comment type="caution">
    <text evidence="16">The sequence shown here is derived from an EMBL/GenBank/DDBJ whole genome shotgun (WGS) entry which is preliminary data.</text>
</comment>
<accession>A0A1Z5KBK1</accession>
<feature type="compositionally biased region" description="Low complexity" evidence="13">
    <location>
        <begin position="32"/>
        <end position="47"/>
    </location>
</feature>
<keyword evidence="6 11" id="KW-0067">ATP-binding</keyword>
<dbReference type="SUPFAM" id="SSF54495">
    <property type="entry name" value="UBC-like"/>
    <property type="match status" value="1"/>
</dbReference>
<organism evidence="16 17">
    <name type="scientific">Fistulifera solaris</name>
    <name type="common">Oleaginous diatom</name>
    <dbReference type="NCBI Taxonomy" id="1519565"/>
    <lineage>
        <taxon>Eukaryota</taxon>
        <taxon>Sar</taxon>
        <taxon>Stramenopiles</taxon>
        <taxon>Ochrophyta</taxon>
        <taxon>Bacillariophyta</taxon>
        <taxon>Bacillariophyceae</taxon>
        <taxon>Bacillariophycidae</taxon>
        <taxon>Naviculales</taxon>
        <taxon>Naviculaceae</taxon>
        <taxon>Fistulifera</taxon>
    </lineage>
</organism>
<dbReference type="InterPro" id="IPR045864">
    <property type="entry name" value="aa-tRNA-synth_II/BPL/LPL"/>
</dbReference>
<keyword evidence="16" id="KW-0396">Initiation factor</keyword>
<feature type="region of interest" description="Disordered" evidence="13">
    <location>
        <begin position="1"/>
        <end position="66"/>
    </location>
</feature>
<dbReference type="PANTHER" id="PTHR11042">
    <property type="entry name" value="EUKARYOTIC TRANSLATION INITIATION FACTOR 2-ALPHA KINASE EIF2-ALPHA KINASE -RELATED"/>
    <property type="match status" value="1"/>
</dbReference>
<feature type="domain" description="Protein kinase" evidence="14">
    <location>
        <begin position="311"/>
        <end position="791"/>
    </location>
</feature>
<evidence type="ECO:0000256" key="9">
    <source>
        <dbReference type="ARBA" id="ARBA00047899"/>
    </source>
</evidence>
<feature type="region of interest" description="Disordered" evidence="13">
    <location>
        <begin position="389"/>
        <end position="421"/>
    </location>
</feature>
<feature type="compositionally biased region" description="Basic and acidic residues" evidence="13">
    <location>
        <begin position="17"/>
        <end position="28"/>
    </location>
</feature>
<dbReference type="GO" id="GO:0003743">
    <property type="term" value="F:translation initiation factor activity"/>
    <property type="evidence" value="ECO:0007669"/>
    <property type="project" value="UniProtKB-KW"/>
</dbReference>
<keyword evidence="16" id="KW-0648">Protein biosynthesis</keyword>
<keyword evidence="12" id="KW-0175">Coiled coil</keyword>
<evidence type="ECO:0000256" key="7">
    <source>
        <dbReference type="ARBA" id="ARBA00023193"/>
    </source>
</evidence>